<keyword evidence="5" id="KW-1185">Reference proteome</keyword>
<comment type="similarity">
    <text evidence="1">Belongs to the PNP/UDP phosphorylase family. Futalosine hydrolase subfamily.</text>
</comment>
<organism evidence="4 5">
    <name type="scientific">Salipaludibacillus keqinensis</name>
    <dbReference type="NCBI Taxonomy" id="2045207"/>
    <lineage>
        <taxon>Bacteria</taxon>
        <taxon>Bacillati</taxon>
        <taxon>Bacillota</taxon>
        <taxon>Bacilli</taxon>
        <taxon>Bacillales</taxon>
        <taxon>Bacillaceae</taxon>
    </lineage>
</organism>
<dbReference type="GO" id="GO:0005829">
    <property type="term" value="C:cytosol"/>
    <property type="evidence" value="ECO:0007669"/>
    <property type="project" value="TreeGrafter"/>
</dbReference>
<dbReference type="InterPro" id="IPR019963">
    <property type="entry name" value="FL_hydrolase_MqnB"/>
</dbReference>
<comment type="caution">
    <text evidence="4">The sequence shown here is derived from an EMBL/GenBank/DDBJ whole genome shotgun (WGS) entry which is preliminary data.</text>
</comment>
<evidence type="ECO:0000313" key="5">
    <source>
        <dbReference type="Proteomes" id="UP000248214"/>
    </source>
</evidence>
<feature type="domain" description="Nucleoside phosphorylase" evidence="3">
    <location>
        <begin position="30"/>
        <end position="207"/>
    </location>
</feature>
<dbReference type="EMBL" id="PDOD01000005">
    <property type="protein sequence ID" value="PYZ92021.1"/>
    <property type="molecule type" value="Genomic_DNA"/>
</dbReference>
<dbReference type="HAMAP" id="MF_00991">
    <property type="entry name" value="MqnB"/>
    <property type="match status" value="1"/>
</dbReference>
<dbReference type="InterPro" id="IPR035994">
    <property type="entry name" value="Nucleoside_phosphorylase_sf"/>
</dbReference>
<evidence type="ECO:0000259" key="3">
    <source>
        <dbReference type="Pfam" id="PF01048"/>
    </source>
</evidence>
<dbReference type="UniPathway" id="UPA00079"/>
<name>A0A323T8S8_9BACI</name>
<dbReference type="OrthoDB" id="9788270at2"/>
<dbReference type="PANTHER" id="PTHR46832">
    <property type="entry name" value="5'-METHYLTHIOADENOSINE/S-ADENOSYLHOMOCYSTEINE NUCLEOSIDASE"/>
    <property type="match status" value="1"/>
</dbReference>
<dbReference type="EC" id="3.2.2.26" evidence="1 2"/>
<dbReference type="GO" id="GO:0008782">
    <property type="term" value="F:adenosylhomocysteine nucleosidase activity"/>
    <property type="evidence" value="ECO:0007669"/>
    <property type="project" value="TreeGrafter"/>
</dbReference>
<dbReference type="InterPro" id="IPR000845">
    <property type="entry name" value="Nucleoside_phosphorylase_d"/>
</dbReference>
<dbReference type="Pfam" id="PF01048">
    <property type="entry name" value="PNP_UDP_1"/>
    <property type="match status" value="1"/>
</dbReference>
<keyword evidence="1 4" id="KW-0378">Hydrolase</keyword>
<dbReference type="CDD" id="cd17766">
    <property type="entry name" value="futalosine_nucleosidase_MqnB"/>
    <property type="match status" value="1"/>
</dbReference>
<reference evidence="4 5" key="1">
    <citation type="submission" date="2017-10" db="EMBL/GenBank/DDBJ databases">
        <title>Bacillus sp. nov., a halophilic bacterium isolated from a Keqin Lake.</title>
        <authorList>
            <person name="Wang H."/>
        </authorList>
    </citation>
    <scope>NUCLEOTIDE SEQUENCE [LARGE SCALE GENOMIC DNA]</scope>
    <source>
        <strain evidence="4 5">KQ-12</strain>
    </source>
</reference>
<accession>A0A323T8S8</accession>
<gene>
    <name evidence="1" type="primary">mqnB</name>
    <name evidence="4" type="ORF">CR194_17650</name>
</gene>
<dbReference type="Proteomes" id="UP000248214">
    <property type="component" value="Unassembled WGS sequence"/>
</dbReference>
<dbReference type="SUPFAM" id="SSF53167">
    <property type="entry name" value="Purine and uridine phosphorylases"/>
    <property type="match status" value="1"/>
</dbReference>
<keyword evidence="1" id="KW-0474">Menaquinone biosynthesis</keyword>
<comment type="function">
    <text evidence="1">Catalyzes the hydrolysis of futalosine (FL) to dehypoxanthine futalosine (DHFL) and hypoxanthine, a step in the biosynthesis of menaquinone (MK, vitamin K2).</text>
</comment>
<dbReference type="PANTHER" id="PTHR46832:SF2">
    <property type="entry name" value="FUTALOSINE HYDROLASE"/>
    <property type="match status" value="1"/>
</dbReference>
<dbReference type="GO" id="GO:0008930">
    <property type="term" value="F:methylthioadenosine nucleosidase activity"/>
    <property type="evidence" value="ECO:0007669"/>
    <property type="project" value="TreeGrafter"/>
</dbReference>
<dbReference type="NCBIfam" id="TIGR03664">
    <property type="entry name" value="fut_nucase"/>
    <property type="match status" value="1"/>
</dbReference>
<evidence type="ECO:0000256" key="1">
    <source>
        <dbReference type="HAMAP-Rule" id="MF_00991"/>
    </source>
</evidence>
<dbReference type="RefSeq" id="WP_110611516.1">
    <property type="nucleotide sequence ID" value="NZ_PDOD01000005.1"/>
</dbReference>
<proteinExistence type="inferred from homology"/>
<dbReference type="GO" id="GO:0019284">
    <property type="term" value="P:L-methionine salvage from S-adenosylmethionine"/>
    <property type="evidence" value="ECO:0007669"/>
    <property type="project" value="TreeGrafter"/>
</dbReference>
<dbReference type="GO" id="GO:0009116">
    <property type="term" value="P:nucleoside metabolic process"/>
    <property type="evidence" value="ECO:0007669"/>
    <property type="project" value="InterPro"/>
</dbReference>
<dbReference type="Gene3D" id="3.40.50.1580">
    <property type="entry name" value="Nucleoside phosphorylase domain"/>
    <property type="match status" value="1"/>
</dbReference>
<comment type="catalytic activity">
    <reaction evidence="1">
        <text>futalosine + H2O = dehypoxanthine futalosine + hypoxanthine</text>
        <dbReference type="Rhea" id="RHEA:25904"/>
        <dbReference type="ChEBI" id="CHEBI:15377"/>
        <dbReference type="ChEBI" id="CHEBI:17368"/>
        <dbReference type="ChEBI" id="CHEBI:58863"/>
        <dbReference type="ChEBI" id="CHEBI:58864"/>
        <dbReference type="EC" id="3.2.2.26"/>
    </reaction>
</comment>
<sequence length="216" mass="22801">MVVKKILVVTSVEAEKIAIQSALKDDERFHIETIGVGPMSASAKTAEILSKDSYDVVINMGVGGGIPGIATVGEIVVASEIIAADLGAESPTGFKPIEELGFGQSRWSCDTTWTKKIVAGIETNTNVPVHRGPILTLSTVTGTDETLVRLQEQYKGAAAEAMEGAGVATAASLRTIPCLEIRSVSNLVGPRDRGAWKLNEALTSLSKVSHILKEVF</sequence>
<dbReference type="NCBIfam" id="NF006087">
    <property type="entry name" value="PRK08236.1"/>
    <property type="match status" value="1"/>
</dbReference>
<evidence type="ECO:0000313" key="4">
    <source>
        <dbReference type="EMBL" id="PYZ92021.1"/>
    </source>
</evidence>
<dbReference type="AlphaFoldDB" id="A0A323T8S8"/>
<protein>
    <recommendedName>
        <fullName evidence="1 2">Futalosine hydrolase</fullName>
        <shortName evidence="1">FL hydrolase</shortName>
        <ecNumber evidence="1 2">3.2.2.26</ecNumber>
    </recommendedName>
    <alternativeName>
        <fullName evidence="1">Futalosine nucleosidase</fullName>
    </alternativeName>
    <alternativeName>
        <fullName evidence="1">Menaquinone biosynthetic enzyme MqnB</fullName>
    </alternativeName>
</protein>
<dbReference type="GO" id="GO:0009234">
    <property type="term" value="P:menaquinone biosynthetic process"/>
    <property type="evidence" value="ECO:0007669"/>
    <property type="project" value="UniProtKB-UniRule"/>
</dbReference>
<comment type="pathway">
    <text evidence="1">Quinol/quinone metabolism; menaquinone biosynthesis.</text>
</comment>
<evidence type="ECO:0000256" key="2">
    <source>
        <dbReference type="NCBIfam" id="TIGR03664"/>
    </source>
</evidence>